<proteinExistence type="predicted"/>
<sequence>MFSAAHEAATSAVEKAFASAKADNAVEPHADADGWTQVGSLKVKGGEYGKDYIYTADTMQFHGADYTVAGAPLTNVVEVLTSEPLTFQDADPFNIDNVANAGTYSTTAIVVREGREADIILDGVHIYHRTPINILTNCYDTEDGAKATEGTDVKNPTRLHLTLADGSHNALWSATAYTAPLHCGEGSEFVLDDSVRNADKAGNMIIPVGGIINEDVTLVGGKQLAKGQIHSVLDSDNPGKLLIYGVQDAASIGGNNCESGGRMTFNGGILEATYAGSSGCAAGIGAGSGGNGTETLIMFNSGRYTVAGGYHGAGVGAACYDGYSGATFYQPDIIGSRSYNHPTVAGDITIHGGYIRASGGGHGNGFGAACWAGAAGYNTGHTITVTGGTLYPTGSVGDLGGYDGYVVVTGGSVYAGAGKFIGIGGTAWGNDAYKEEGYNTSNPNDPNKVSMMTINLKSEIEKRNKEATPVITHTDFDELITSWTLTVGGKEYEYGSPKQFFDGQLFLWLPSSAFSQEVTVTLKYVDKNGNEQTIEPLFRQPSGSQSGTVLKRYIYFTLPDDFKDLTKYYDGSPLRGLTIDEHNQIPTDDGKVLSQSGKVQYKYQLYSADQQTPLGAESSASTSMPCDVGYMKLTVDSTEWCNDPDFSTNYWGHRAIGWCEIKPTNSAVDLVKATWNAGVPDEEKDGSEQDDAGKQLTINATISHGTHHPDGTPIDGTKCQAPRGYVQLYVDGKAVGEPVKLVFAGDADEDGNAIPAGDARVNAVAAAVGEGSRTDFTYTFVPAEKDFLLPDATKDNRHIVSLQYLPPVKDGENPDPEPANYLESVNPADHPEQAPKAEVAVEPIDPNPTVTPEKDPDNKDPQAPQPSVDTEPYDPDDPVDPSDPDDPGKHIGTLGPTENGYVGEVITTWDIPSDDNPHPGRVIMKVKTPSTGKISITTEDGELYEADFVRDKDGNPVRNDDGTYSLVLDPKMLGTGILVFKQAPNGAYTGSTWSYKVTVNPNPKIAPKPSVTKKAENMTNPGAPVQPGQRVRYTITAKNEAAGSVWNAVTITDRLPACLDIDEGTLRLDNPSEPLKGSLKAAAGSAAPVLGEYRLSAPDGEGRRTLTAPAGRVYGASTATLTFECTVQADAAGPGIASDLANIAEATGTRPDPEHPGKELPENPEPSDPATPPKSPTVAPADPDVKITKSVENVTTPGAKVTRAGDVLRYTVKLANEGAANSCLQNAVVSDPLPAGMEPVANSIKLVSADGTEIAVDDSAYDKASRTIAVTAGDLWGGKEVVLVFDVTVGKEAMGANNVNIALAHGTVPSEGPGGTPADPEPGKPTAPPADDPASFTPPVAPPVLVGDDPAEGDVKVEKAAENLTSGDGKTRVGDEVRYTITLRNDGAGTAWMDAVIKDVVPRGLEPAAGTIRATLPGGGEVSVADAAYDAGTRTLAVAVGHLYGGQEARVEFTAVVTEDAVGADIGNVAAAVGDLPSKWDPDGEHPEPGKPFSPPSGWPVYEKDRPTVESPKAYPPGGEKVTAEKLARTEGEGGDDEKGSEKTKAKPIAGTRLAQTGDAALAAALPLLAAAAVASGALLLARRRLRRER</sequence>
<feature type="compositionally biased region" description="Pro residues" evidence="2">
    <location>
        <begin position="1319"/>
        <end position="1331"/>
    </location>
</feature>
<feature type="compositionally biased region" description="Basic and acidic residues" evidence="2">
    <location>
        <begin position="1151"/>
        <end position="1161"/>
    </location>
</feature>
<dbReference type="InterPro" id="IPR001434">
    <property type="entry name" value="OmcB-like_DUF11"/>
</dbReference>
<dbReference type="PANTHER" id="PTHR13037:SF24">
    <property type="entry name" value="POLYCOMB PROTEIN PCL-RELATED"/>
    <property type="match status" value="1"/>
</dbReference>
<keyword evidence="3" id="KW-0472">Membrane</keyword>
<feature type="compositionally biased region" description="Basic and acidic residues" evidence="2">
    <location>
        <begin position="1478"/>
        <end position="1489"/>
    </location>
</feature>
<keyword evidence="1" id="KW-0945">Host-virus interaction</keyword>
<feature type="region of interest" description="Disordered" evidence="2">
    <location>
        <begin position="805"/>
        <end position="901"/>
    </location>
</feature>
<feature type="compositionally biased region" description="Pro residues" evidence="2">
    <location>
        <begin position="1163"/>
        <end position="1175"/>
    </location>
</feature>
<feature type="compositionally biased region" description="Acidic residues" evidence="2">
    <location>
        <begin position="871"/>
        <end position="885"/>
    </location>
</feature>
<evidence type="ECO:0000256" key="3">
    <source>
        <dbReference type="SAM" id="Phobius"/>
    </source>
</evidence>
<accession>A0A4S4G4H0</accession>
<dbReference type="NCBIfam" id="TIGR01451">
    <property type="entry name" value="B_ant_repeat"/>
    <property type="match status" value="3"/>
</dbReference>
<dbReference type="InterPro" id="IPR026466">
    <property type="entry name" value="Fim_isopep_form_D2_dom"/>
</dbReference>
<name>A0A4S4G4H0_9ACTN</name>
<dbReference type="Proteomes" id="UP000308978">
    <property type="component" value="Unassembled WGS sequence"/>
</dbReference>
<feature type="region of interest" description="Disordered" evidence="2">
    <location>
        <begin position="1146"/>
        <end position="1192"/>
    </location>
</feature>
<evidence type="ECO:0000259" key="4">
    <source>
        <dbReference type="Pfam" id="PF01345"/>
    </source>
</evidence>
<dbReference type="RefSeq" id="WP_136432919.1">
    <property type="nucleotide sequence ID" value="NZ_SSTJ01000002.1"/>
</dbReference>
<dbReference type="Gene3D" id="2.60.40.740">
    <property type="match status" value="3"/>
</dbReference>
<reference evidence="5 6" key="1">
    <citation type="submission" date="2019-04" db="EMBL/GenBank/DDBJ databases">
        <title>Microbes associate with the intestines of laboratory mice.</title>
        <authorList>
            <person name="Navarre W."/>
            <person name="Wong E."/>
            <person name="Huang K.C."/>
            <person name="Tropini C."/>
            <person name="Ng K."/>
            <person name="Yu B."/>
        </authorList>
    </citation>
    <scope>NUCLEOTIDE SEQUENCE [LARGE SCALE GENOMIC DNA]</scope>
    <source>
        <strain evidence="5 6">NM80_B27</strain>
    </source>
</reference>
<feature type="region of interest" description="Disordered" evidence="2">
    <location>
        <begin position="1475"/>
        <end position="1551"/>
    </location>
</feature>
<feature type="region of interest" description="Disordered" evidence="2">
    <location>
        <begin position="1305"/>
        <end position="1345"/>
    </location>
</feature>
<dbReference type="NCBIfam" id="TIGR04226">
    <property type="entry name" value="RrgB_K2N_iso_D2"/>
    <property type="match status" value="1"/>
</dbReference>
<feature type="domain" description="DUF11" evidence="4">
    <location>
        <begin position="1184"/>
        <end position="1301"/>
    </location>
</feature>
<feature type="transmembrane region" description="Helical" evidence="3">
    <location>
        <begin position="1560"/>
        <end position="1582"/>
    </location>
</feature>
<gene>
    <name evidence="5" type="ORF">E5986_02065</name>
</gene>
<protein>
    <submittedName>
        <fullName evidence="5">DUF11 domain-containing protein</fullName>
    </submittedName>
</protein>
<dbReference type="InterPro" id="IPR047589">
    <property type="entry name" value="DUF11_rpt"/>
</dbReference>
<dbReference type="EMBL" id="SSTJ01000002">
    <property type="protein sequence ID" value="THG38233.1"/>
    <property type="molecule type" value="Genomic_DNA"/>
</dbReference>
<feature type="domain" description="DUF11" evidence="4">
    <location>
        <begin position="1367"/>
        <end position="1473"/>
    </location>
</feature>
<comment type="caution">
    <text evidence="5">The sequence shown here is derived from an EMBL/GenBank/DDBJ whole genome shotgun (WGS) entry which is preliminary data.</text>
</comment>
<dbReference type="PANTHER" id="PTHR13037">
    <property type="entry name" value="FORMIN"/>
    <property type="match status" value="1"/>
</dbReference>
<organism evidence="5 6">
    <name type="scientific">Adlercreutzia caecimuris</name>
    <dbReference type="NCBI Taxonomy" id="671266"/>
    <lineage>
        <taxon>Bacteria</taxon>
        <taxon>Bacillati</taxon>
        <taxon>Actinomycetota</taxon>
        <taxon>Coriobacteriia</taxon>
        <taxon>Eggerthellales</taxon>
        <taxon>Eggerthellaceae</taxon>
        <taxon>Adlercreutzia</taxon>
    </lineage>
</organism>
<keyword evidence="3" id="KW-0812">Transmembrane</keyword>
<evidence type="ECO:0000313" key="6">
    <source>
        <dbReference type="Proteomes" id="UP000308978"/>
    </source>
</evidence>
<evidence type="ECO:0000256" key="2">
    <source>
        <dbReference type="SAM" id="MobiDB-lite"/>
    </source>
</evidence>
<evidence type="ECO:0000313" key="5">
    <source>
        <dbReference type="EMBL" id="THG38233.1"/>
    </source>
</evidence>
<keyword evidence="3" id="KW-1133">Transmembrane helix</keyword>
<dbReference type="Pfam" id="PF01345">
    <property type="entry name" value="DUF11"/>
    <property type="match status" value="2"/>
</dbReference>
<evidence type="ECO:0000256" key="1">
    <source>
        <dbReference type="ARBA" id="ARBA00022581"/>
    </source>
</evidence>
<feature type="compositionally biased region" description="Basic and acidic residues" evidence="2">
    <location>
        <begin position="1522"/>
        <end position="1545"/>
    </location>
</feature>